<dbReference type="OrthoDB" id="9762169at2"/>
<evidence type="ECO:0000256" key="1">
    <source>
        <dbReference type="ARBA" id="ARBA00012513"/>
    </source>
</evidence>
<dbReference type="AlphaFoldDB" id="A0A2P8I843"/>
<dbReference type="EC" id="2.7.11.1" evidence="1"/>
<feature type="transmembrane region" description="Helical" evidence="9">
    <location>
        <begin position="357"/>
        <end position="378"/>
    </location>
</feature>
<proteinExistence type="predicted"/>
<evidence type="ECO:0000256" key="4">
    <source>
        <dbReference type="ARBA" id="ARBA00022741"/>
    </source>
</evidence>
<reference evidence="11 12" key="1">
    <citation type="submission" date="2018-03" db="EMBL/GenBank/DDBJ databases">
        <title>Genomic Encyclopedia of Type Strains, Phase III (KMG-III): the genomes of soil and plant-associated and newly described type strains.</title>
        <authorList>
            <person name="Whitman W."/>
        </authorList>
    </citation>
    <scope>NUCLEOTIDE SEQUENCE [LARGE SCALE GENOMIC DNA]</scope>
    <source>
        <strain evidence="11 12">CGMCC 4.7097</strain>
    </source>
</reference>
<keyword evidence="9" id="KW-1133">Transmembrane helix</keyword>
<dbReference type="InterPro" id="IPR017441">
    <property type="entry name" value="Protein_kinase_ATP_BS"/>
</dbReference>
<evidence type="ECO:0000256" key="2">
    <source>
        <dbReference type="ARBA" id="ARBA00022527"/>
    </source>
</evidence>
<dbReference type="PROSITE" id="PS00108">
    <property type="entry name" value="PROTEIN_KINASE_ST"/>
    <property type="match status" value="1"/>
</dbReference>
<evidence type="ECO:0000313" key="12">
    <source>
        <dbReference type="Proteomes" id="UP000241118"/>
    </source>
</evidence>
<feature type="compositionally biased region" description="Polar residues" evidence="8">
    <location>
        <begin position="381"/>
        <end position="400"/>
    </location>
</feature>
<feature type="binding site" evidence="7">
    <location>
        <position position="35"/>
    </location>
    <ligand>
        <name>ATP</name>
        <dbReference type="ChEBI" id="CHEBI:30616"/>
    </ligand>
</feature>
<dbReference type="InterPro" id="IPR011009">
    <property type="entry name" value="Kinase-like_dom_sf"/>
</dbReference>
<feature type="domain" description="Protein kinase" evidence="10">
    <location>
        <begin position="6"/>
        <end position="263"/>
    </location>
</feature>
<name>A0A2P8I843_SACCR</name>
<dbReference type="PANTHER" id="PTHR43289:SF6">
    <property type="entry name" value="SERINE_THREONINE-PROTEIN KINASE NEKL-3"/>
    <property type="match status" value="1"/>
</dbReference>
<dbReference type="Gene3D" id="1.10.510.10">
    <property type="entry name" value="Transferase(Phosphotransferase) domain 1"/>
    <property type="match status" value="1"/>
</dbReference>
<evidence type="ECO:0000256" key="3">
    <source>
        <dbReference type="ARBA" id="ARBA00022679"/>
    </source>
</evidence>
<keyword evidence="6 7" id="KW-0067">ATP-binding</keyword>
<evidence type="ECO:0000256" key="6">
    <source>
        <dbReference type="ARBA" id="ARBA00022840"/>
    </source>
</evidence>
<dbReference type="RefSeq" id="WP_106616721.1">
    <property type="nucleotide sequence ID" value="NZ_PYAX01000006.1"/>
</dbReference>
<comment type="caution">
    <text evidence="11">The sequence shown here is derived from an EMBL/GenBank/DDBJ whole genome shotgun (WGS) entry which is preliminary data.</text>
</comment>
<dbReference type="Proteomes" id="UP000241118">
    <property type="component" value="Unassembled WGS sequence"/>
</dbReference>
<evidence type="ECO:0000256" key="9">
    <source>
        <dbReference type="SAM" id="Phobius"/>
    </source>
</evidence>
<dbReference type="InterPro" id="IPR000719">
    <property type="entry name" value="Prot_kinase_dom"/>
</dbReference>
<dbReference type="GO" id="GO:0004674">
    <property type="term" value="F:protein serine/threonine kinase activity"/>
    <property type="evidence" value="ECO:0007669"/>
    <property type="project" value="UniProtKB-KW"/>
</dbReference>
<keyword evidence="5 11" id="KW-0418">Kinase</keyword>
<keyword evidence="2 11" id="KW-0723">Serine/threonine-protein kinase</keyword>
<evidence type="ECO:0000256" key="8">
    <source>
        <dbReference type="SAM" id="MobiDB-lite"/>
    </source>
</evidence>
<keyword evidence="12" id="KW-1185">Reference proteome</keyword>
<dbReference type="PANTHER" id="PTHR43289">
    <property type="entry name" value="MITOGEN-ACTIVATED PROTEIN KINASE KINASE KINASE 20-RELATED"/>
    <property type="match status" value="1"/>
</dbReference>
<evidence type="ECO:0000256" key="5">
    <source>
        <dbReference type="ARBA" id="ARBA00022777"/>
    </source>
</evidence>
<dbReference type="Gene3D" id="3.30.200.20">
    <property type="entry name" value="Phosphorylase Kinase, domain 1"/>
    <property type="match status" value="1"/>
</dbReference>
<dbReference type="GO" id="GO:0005524">
    <property type="term" value="F:ATP binding"/>
    <property type="evidence" value="ECO:0007669"/>
    <property type="project" value="UniProtKB-UniRule"/>
</dbReference>
<sequence>MQLPGLVDLTPLGAGGFATVYRARQVQLNREVAVKIDNRVLRTERDRRRFLREAHAAARLSGHPHVVSVHDANFTPDGTPYLVMELCTGGSLADVVRRDGPLAADRVRELGVQLADALAAAHAEGVLHRDIKPANILLDRYGTAKLADFGLAALLDAEGSSTVTRDALSPSYAPPEAFAMAQPTPAADVYALAATLYDLLAGRPPRPVPWPVESFDHLGEVLRSPVPPVPGVPRELHEALVRALEPEVGRRTAGADRLRHELSQVPGQVARHVPGQVAGQVPGQVGRQVPGHVAGQAPGHGAGQVPGHVAGQVPGHGAGQVPGQVQDRVPGWEQGRSADPRPRYSAAYTRPPTKKPWALVIGAAVLATVVAAGTWWWATRSSDAQTTPGARTGSTTSSESLPPPGLKECATGYCVAEPTCYRGIVSVGGQAAGARKVGSCSEDHYWEAFAGGWLSGPVPDVDNDELLKAPEVADICTAEAMKANTRPTVDTSDWQFTAVGFTDGERAYFHCLASEPGVGEVTTSAFGS</sequence>
<evidence type="ECO:0000256" key="7">
    <source>
        <dbReference type="PROSITE-ProRule" id="PRU10141"/>
    </source>
</evidence>
<keyword evidence="9" id="KW-0472">Membrane</keyword>
<protein>
    <recommendedName>
        <fullName evidence="1">non-specific serine/threonine protein kinase</fullName>
        <ecNumber evidence="1">2.7.11.1</ecNumber>
    </recommendedName>
</protein>
<dbReference type="InterPro" id="IPR008271">
    <property type="entry name" value="Ser/Thr_kinase_AS"/>
</dbReference>
<keyword evidence="3" id="KW-0808">Transferase</keyword>
<dbReference type="SUPFAM" id="SSF56112">
    <property type="entry name" value="Protein kinase-like (PK-like)"/>
    <property type="match status" value="1"/>
</dbReference>
<dbReference type="PROSITE" id="PS00107">
    <property type="entry name" value="PROTEIN_KINASE_ATP"/>
    <property type="match status" value="1"/>
</dbReference>
<dbReference type="CDD" id="cd14014">
    <property type="entry name" value="STKc_PknB_like"/>
    <property type="match status" value="1"/>
</dbReference>
<dbReference type="PROSITE" id="PS50011">
    <property type="entry name" value="PROTEIN_KINASE_DOM"/>
    <property type="match status" value="1"/>
</dbReference>
<evidence type="ECO:0000259" key="10">
    <source>
        <dbReference type="PROSITE" id="PS50011"/>
    </source>
</evidence>
<dbReference type="EMBL" id="PYAX01000006">
    <property type="protein sequence ID" value="PSL54645.1"/>
    <property type="molecule type" value="Genomic_DNA"/>
</dbReference>
<dbReference type="Pfam" id="PF00069">
    <property type="entry name" value="Pkinase"/>
    <property type="match status" value="1"/>
</dbReference>
<keyword evidence="4 7" id="KW-0547">Nucleotide-binding</keyword>
<dbReference type="SMART" id="SM00220">
    <property type="entry name" value="S_TKc"/>
    <property type="match status" value="1"/>
</dbReference>
<accession>A0A2P8I843</accession>
<feature type="region of interest" description="Disordered" evidence="8">
    <location>
        <begin position="381"/>
        <end position="403"/>
    </location>
</feature>
<organism evidence="11 12">
    <name type="scientific">Saccharothrix carnea</name>
    <dbReference type="NCBI Taxonomy" id="1280637"/>
    <lineage>
        <taxon>Bacteria</taxon>
        <taxon>Bacillati</taxon>
        <taxon>Actinomycetota</taxon>
        <taxon>Actinomycetes</taxon>
        <taxon>Pseudonocardiales</taxon>
        <taxon>Pseudonocardiaceae</taxon>
        <taxon>Saccharothrix</taxon>
    </lineage>
</organism>
<gene>
    <name evidence="11" type="ORF">B0I31_106161</name>
</gene>
<keyword evidence="9" id="KW-0812">Transmembrane</keyword>
<evidence type="ECO:0000313" key="11">
    <source>
        <dbReference type="EMBL" id="PSL54645.1"/>
    </source>
</evidence>